<dbReference type="GO" id="GO:0016491">
    <property type="term" value="F:oxidoreductase activity"/>
    <property type="evidence" value="ECO:0007669"/>
    <property type="project" value="UniProtKB-KW"/>
</dbReference>
<dbReference type="AlphaFoldDB" id="A0A8H2XZN8"/>
<dbReference type="GO" id="GO:0046872">
    <property type="term" value="F:metal ion binding"/>
    <property type="evidence" value="ECO:0007669"/>
    <property type="project" value="UniProtKB-KW"/>
</dbReference>
<gene>
    <name evidence="3" type="ORF">RDB_LOCUS78545</name>
</gene>
<evidence type="ECO:0000313" key="3">
    <source>
        <dbReference type="EMBL" id="CAE6435848.1"/>
    </source>
</evidence>
<comment type="similarity">
    <text evidence="1">Belongs to the iron/ascorbate-dependent oxidoreductase family.</text>
</comment>
<dbReference type="PRINTS" id="PR00682">
    <property type="entry name" value="IPNSYNTHASE"/>
</dbReference>
<reference evidence="3" key="1">
    <citation type="submission" date="2021-01" db="EMBL/GenBank/DDBJ databases">
        <authorList>
            <person name="Kaushik A."/>
        </authorList>
    </citation>
    <scope>NUCLEOTIDE SEQUENCE</scope>
    <source>
        <strain evidence="3">AG3-T5</strain>
    </source>
</reference>
<feature type="domain" description="Fe2OG dioxygenase" evidence="2">
    <location>
        <begin position="206"/>
        <end position="315"/>
    </location>
</feature>
<dbReference type="Gene3D" id="2.60.120.330">
    <property type="entry name" value="B-lactam Antibiotic, Isopenicillin N Synthase, Chain"/>
    <property type="match status" value="1"/>
</dbReference>
<dbReference type="InterPro" id="IPR027443">
    <property type="entry name" value="IPNS-like_sf"/>
</dbReference>
<dbReference type="Pfam" id="PF14226">
    <property type="entry name" value="DIOX_N"/>
    <property type="match status" value="1"/>
</dbReference>
<evidence type="ECO:0000313" key="4">
    <source>
        <dbReference type="Proteomes" id="UP000663841"/>
    </source>
</evidence>
<sequence length="371" mass="42030">MFGEFSAPMAGARTMCASWRGRDPVHSWHYLKLCLLQTISRPLLFWMASLDIPSIDFSKRPDSKDVSVAMANLGFLFIKNADVPSQDLVRDMFTLSKEFFEGESLEEKEKVSVTVQNRGWIGNRQEALDTGGHPKGDLKEAFNLSKFTADGQPMQPLPPTLSKHVKTISAFMQSCHELSMRLLECFAQTLQLPNDYFTSRHVYDSQQSSILRLLYYPPSNISEDQRQGEIRAGAHSDYGSLTLLFQKSLGGLQLQLPNGKWLDAPVVDDAVLVNIGDLFDFWSGGRYPSTVHRVALPTGPEASQARYSIAYFLHPTDDVLLSRIPIKDDKEDQHARNSVYERFGVDADEKMTAREWLDRRLAPTYKSRKEE</sequence>
<proteinExistence type="inferred from homology"/>
<evidence type="ECO:0000259" key="2">
    <source>
        <dbReference type="PROSITE" id="PS51471"/>
    </source>
</evidence>
<dbReference type="PANTHER" id="PTHR47990">
    <property type="entry name" value="2-OXOGLUTARATE (2OG) AND FE(II)-DEPENDENT OXYGENASE SUPERFAMILY PROTEIN-RELATED"/>
    <property type="match status" value="1"/>
</dbReference>
<organism evidence="3 4">
    <name type="scientific">Rhizoctonia solani</name>
    <dbReference type="NCBI Taxonomy" id="456999"/>
    <lineage>
        <taxon>Eukaryota</taxon>
        <taxon>Fungi</taxon>
        <taxon>Dikarya</taxon>
        <taxon>Basidiomycota</taxon>
        <taxon>Agaricomycotina</taxon>
        <taxon>Agaricomycetes</taxon>
        <taxon>Cantharellales</taxon>
        <taxon>Ceratobasidiaceae</taxon>
        <taxon>Rhizoctonia</taxon>
    </lineage>
</organism>
<protein>
    <recommendedName>
        <fullName evidence="2">Fe2OG dioxygenase domain-containing protein</fullName>
    </recommendedName>
</protein>
<keyword evidence="1" id="KW-0479">Metal-binding</keyword>
<dbReference type="Pfam" id="PF03171">
    <property type="entry name" value="2OG-FeII_Oxy"/>
    <property type="match status" value="1"/>
</dbReference>
<dbReference type="SUPFAM" id="SSF51197">
    <property type="entry name" value="Clavaminate synthase-like"/>
    <property type="match status" value="1"/>
</dbReference>
<dbReference type="PROSITE" id="PS51471">
    <property type="entry name" value="FE2OG_OXY"/>
    <property type="match status" value="1"/>
</dbReference>
<accession>A0A8H2XZN8</accession>
<dbReference type="InterPro" id="IPR044861">
    <property type="entry name" value="IPNS-like_FE2OG_OXY"/>
</dbReference>
<dbReference type="Proteomes" id="UP000663841">
    <property type="component" value="Unassembled WGS sequence"/>
</dbReference>
<evidence type="ECO:0000256" key="1">
    <source>
        <dbReference type="RuleBase" id="RU003682"/>
    </source>
</evidence>
<name>A0A8H2XZN8_9AGAM</name>
<dbReference type="InterPro" id="IPR050231">
    <property type="entry name" value="Iron_ascorbate_oxido_reductase"/>
</dbReference>
<keyword evidence="1" id="KW-0408">Iron</keyword>
<keyword evidence="1" id="KW-0560">Oxidoreductase</keyword>
<dbReference type="InterPro" id="IPR026992">
    <property type="entry name" value="DIOX_N"/>
</dbReference>
<dbReference type="EMBL" id="CAJMWW010000087">
    <property type="protein sequence ID" value="CAE6435848.1"/>
    <property type="molecule type" value="Genomic_DNA"/>
</dbReference>
<dbReference type="InterPro" id="IPR005123">
    <property type="entry name" value="Oxoglu/Fe-dep_dioxygenase_dom"/>
</dbReference>
<comment type="caution">
    <text evidence="3">The sequence shown here is derived from an EMBL/GenBank/DDBJ whole genome shotgun (WGS) entry which is preliminary data.</text>
</comment>